<proteinExistence type="predicted"/>
<accession>A0AAV9AWA3</accession>
<dbReference type="EMBL" id="JAUJYN010000006">
    <property type="protein sequence ID" value="KAK1268604.1"/>
    <property type="molecule type" value="Genomic_DNA"/>
</dbReference>
<reference evidence="1" key="2">
    <citation type="submission" date="2023-06" db="EMBL/GenBank/DDBJ databases">
        <authorList>
            <person name="Ma L."/>
            <person name="Liu K.-W."/>
            <person name="Li Z."/>
            <person name="Hsiao Y.-Y."/>
            <person name="Qi Y."/>
            <person name="Fu T."/>
            <person name="Tang G."/>
            <person name="Zhang D."/>
            <person name="Sun W.-H."/>
            <person name="Liu D.-K."/>
            <person name="Li Y."/>
            <person name="Chen G.-Z."/>
            <person name="Liu X.-D."/>
            <person name="Liao X.-Y."/>
            <person name="Jiang Y.-T."/>
            <person name="Yu X."/>
            <person name="Hao Y."/>
            <person name="Huang J."/>
            <person name="Zhao X.-W."/>
            <person name="Ke S."/>
            <person name="Chen Y.-Y."/>
            <person name="Wu W.-L."/>
            <person name="Hsu J.-L."/>
            <person name="Lin Y.-F."/>
            <person name="Huang M.-D."/>
            <person name="Li C.-Y."/>
            <person name="Huang L."/>
            <person name="Wang Z.-W."/>
            <person name="Zhao X."/>
            <person name="Zhong W.-Y."/>
            <person name="Peng D.-H."/>
            <person name="Ahmad S."/>
            <person name="Lan S."/>
            <person name="Zhang J.-S."/>
            <person name="Tsai W.-C."/>
            <person name="Van De Peer Y."/>
            <person name="Liu Z.-J."/>
        </authorList>
    </citation>
    <scope>NUCLEOTIDE SEQUENCE</scope>
    <source>
        <strain evidence="1">SCP</strain>
        <tissue evidence="1">Leaves</tissue>
    </source>
</reference>
<dbReference type="Proteomes" id="UP001179952">
    <property type="component" value="Unassembled WGS sequence"/>
</dbReference>
<evidence type="ECO:0000313" key="2">
    <source>
        <dbReference type="Proteomes" id="UP001179952"/>
    </source>
</evidence>
<organism evidence="1 2">
    <name type="scientific">Acorus gramineus</name>
    <name type="common">Dwarf sweet flag</name>
    <dbReference type="NCBI Taxonomy" id="55184"/>
    <lineage>
        <taxon>Eukaryota</taxon>
        <taxon>Viridiplantae</taxon>
        <taxon>Streptophyta</taxon>
        <taxon>Embryophyta</taxon>
        <taxon>Tracheophyta</taxon>
        <taxon>Spermatophyta</taxon>
        <taxon>Magnoliopsida</taxon>
        <taxon>Liliopsida</taxon>
        <taxon>Acoraceae</taxon>
        <taxon>Acorus</taxon>
    </lineage>
</organism>
<name>A0AAV9AWA3_ACOGR</name>
<evidence type="ECO:0000313" key="1">
    <source>
        <dbReference type="EMBL" id="KAK1268604.1"/>
    </source>
</evidence>
<reference evidence="1" key="1">
    <citation type="journal article" date="2023" name="Nat. Commun.">
        <title>Diploid and tetraploid genomes of Acorus and the evolution of monocots.</title>
        <authorList>
            <person name="Ma L."/>
            <person name="Liu K.W."/>
            <person name="Li Z."/>
            <person name="Hsiao Y.Y."/>
            <person name="Qi Y."/>
            <person name="Fu T."/>
            <person name="Tang G.D."/>
            <person name="Zhang D."/>
            <person name="Sun W.H."/>
            <person name="Liu D.K."/>
            <person name="Li Y."/>
            <person name="Chen G.Z."/>
            <person name="Liu X.D."/>
            <person name="Liao X.Y."/>
            <person name="Jiang Y.T."/>
            <person name="Yu X."/>
            <person name="Hao Y."/>
            <person name="Huang J."/>
            <person name="Zhao X.W."/>
            <person name="Ke S."/>
            <person name="Chen Y.Y."/>
            <person name="Wu W.L."/>
            <person name="Hsu J.L."/>
            <person name="Lin Y.F."/>
            <person name="Huang M.D."/>
            <person name="Li C.Y."/>
            <person name="Huang L."/>
            <person name="Wang Z.W."/>
            <person name="Zhao X."/>
            <person name="Zhong W.Y."/>
            <person name="Peng D.H."/>
            <person name="Ahmad S."/>
            <person name="Lan S."/>
            <person name="Zhang J.S."/>
            <person name="Tsai W.C."/>
            <person name="Van de Peer Y."/>
            <person name="Liu Z.J."/>
        </authorList>
    </citation>
    <scope>NUCLEOTIDE SEQUENCE</scope>
    <source>
        <strain evidence="1">SCP</strain>
    </source>
</reference>
<comment type="caution">
    <text evidence="1">The sequence shown here is derived from an EMBL/GenBank/DDBJ whole genome shotgun (WGS) entry which is preliminary data.</text>
</comment>
<keyword evidence="2" id="KW-1185">Reference proteome</keyword>
<dbReference type="AlphaFoldDB" id="A0AAV9AWA3"/>
<protein>
    <submittedName>
        <fullName evidence="1">Uncharacterized protein</fullName>
    </submittedName>
</protein>
<sequence length="50" mass="5247">MINGGMCIGFKGEYGQGFVICIGIVEVYVLDSCGGMSPMHVGVCVGFIEE</sequence>
<gene>
    <name evidence="1" type="ORF">QJS04_geneDACA006200</name>
</gene>